<dbReference type="RefSeq" id="WP_320424509.1">
    <property type="nucleotide sequence ID" value="NZ_JAXCLA010000006.1"/>
</dbReference>
<evidence type="ECO:0000313" key="1">
    <source>
        <dbReference type="EMBL" id="MDY0746565.1"/>
    </source>
</evidence>
<name>A0ABU5DLK8_9BURK</name>
<comment type="caution">
    <text evidence="1">The sequence shown here is derived from an EMBL/GenBank/DDBJ whole genome shotgun (WGS) entry which is preliminary data.</text>
</comment>
<protein>
    <submittedName>
        <fullName evidence="1">Uncharacterized protein</fullName>
    </submittedName>
</protein>
<organism evidence="1 2">
    <name type="scientific">Roseateles agri</name>
    <dbReference type="NCBI Taxonomy" id="3098619"/>
    <lineage>
        <taxon>Bacteria</taxon>
        <taxon>Pseudomonadati</taxon>
        <taxon>Pseudomonadota</taxon>
        <taxon>Betaproteobacteria</taxon>
        <taxon>Burkholderiales</taxon>
        <taxon>Sphaerotilaceae</taxon>
        <taxon>Roseateles</taxon>
    </lineage>
</organism>
<dbReference type="EMBL" id="JAXCLA010000006">
    <property type="protein sequence ID" value="MDY0746565.1"/>
    <property type="molecule type" value="Genomic_DNA"/>
</dbReference>
<evidence type="ECO:0000313" key="2">
    <source>
        <dbReference type="Proteomes" id="UP001285263"/>
    </source>
</evidence>
<accession>A0ABU5DLK8</accession>
<sequence>MNVNTYLPRQYGTPLPGWDLVTDVWKAERGLGVTTYKTVNSSIRAIAAAFRLALHKGPEGLTPIAEPQDLCLVLLGKSEKVGLHHCGIYWQGSVLHALAEGNLYQDLASIRDAYALIEFWDQAAA</sequence>
<gene>
    <name evidence="1" type="ORF">SNE35_18775</name>
</gene>
<proteinExistence type="predicted"/>
<dbReference type="Proteomes" id="UP001285263">
    <property type="component" value="Unassembled WGS sequence"/>
</dbReference>
<keyword evidence="2" id="KW-1185">Reference proteome</keyword>
<reference evidence="1 2" key="1">
    <citation type="submission" date="2023-11" db="EMBL/GenBank/DDBJ databases">
        <title>Paucibacter sp. nov., isolated from fresh soil in Korea.</title>
        <authorList>
            <person name="Le N.T.T."/>
        </authorList>
    </citation>
    <scope>NUCLEOTIDE SEQUENCE [LARGE SCALE GENOMIC DNA]</scope>
    <source>
        <strain evidence="1 2">R3-3</strain>
    </source>
</reference>